<keyword evidence="2" id="KW-1185">Reference proteome</keyword>
<gene>
    <name evidence="1" type="ORF">OPV22_034127</name>
</gene>
<accession>A0AAV8P1H5</accession>
<evidence type="ECO:0000313" key="2">
    <source>
        <dbReference type="Proteomes" id="UP001222027"/>
    </source>
</evidence>
<proteinExistence type="predicted"/>
<dbReference type="Proteomes" id="UP001222027">
    <property type="component" value="Unassembled WGS sequence"/>
</dbReference>
<name>A0AAV8P1H5_ENSVE</name>
<sequence length="132" mass="14664">MDDSSSFHLVSYVPFRPLLLRRREARTCRLGGLNRAKVGQRRVGCSAMGMKEGGLLDCDRRRPFFVSKVVVFDNRASSDVDTVVRTGNDGDESESGVGFLTMMLQYLEMPQSLSDAQELEICGLVSFSRCSS</sequence>
<dbReference type="EMBL" id="JAQQAF010000009">
    <property type="protein sequence ID" value="KAJ8461201.1"/>
    <property type="molecule type" value="Genomic_DNA"/>
</dbReference>
<evidence type="ECO:0000313" key="1">
    <source>
        <dbReference type="EMBL" id="KAJ8461201.1"/>
    </source>
</evidence>
<comment type="caution">
    <text evidence="1">The sequence shown here is derived from an EMBL/GenBank/DDBJ whole genome shotgun (WGS) entry which is preliminary data.</text>
</comment>
<organism evidence="1 2">
    <name type="scientific">Ensete ventricosum</name>
    <name type="common">Abyssinian banana</name>
    <name type="synonym">Musa ensete</name>
    <dbReference type="NCBI Taxonomy" id="4639"/>
    <lineage>
        <taxon>Eukaryota</taxon>
        <taxon>Viridiplantae</taxon>
        <taxon>Streptophyta</taxon>
        <taxon>Embryophyta</taxon>
        <taxon>Tracheophyta</taxon>
        <taxon>Spermatophyta</taxon>
        <taxon>Magnoliopsida</taxon>
        <taxon>Liliopsida</taxon>
        <taxon>Zingiberales</taxon>
        <taxon>Musaceae</taxon>
        <taxon>Ensete</taxon>
    </lineage>
</organism>
<dbReference type="AlphaFoldDB" id="A0AAV8P1H5"/>
<reference evidence="1 2" key="1">
    <citation type="submission" date="2022-12" db="EMBL/GenBank/DDBJ databases">
        <title>Chromosome-scale assembly of the Ensete ventricosum genome.</title>
        <authorList>
            <person name="Dussert Y."/>
            <person name="Stocks J."/>
            <person name="Wendawek A."/>
            <person name="Woldeyes F."/>
            <person name="Nichols R.A."/>
            <person name="Borrell J.S."/>
        </authorList>
    </citation>
    <scope>NUCLEOTIDE SEQUENCE [LARGE SCALE GENOMIC DNA]</scope>
    <source>
        <strain evidence="2">cv. Maze</strain>
        <tissue evidence="1">Seeds</tissue>
    </source>
</reference>
<protein>
    <submittedName>
        <fullName evidence="1">Uncharacterized protein</fullName>
    </submittedName>
</protein>